<feature type="compositionally biased region" description="Basic and acidic residues" evidence="1">
    <location>
        <begin position="324"/>
        <end position="343"/>
    </location>
</feature>
<protein>
    <submittedName>
        <fullName evidence="2">Uncharacterized protein</fullName>
    </submittedName>
</protein>
<organism evidence="2 3">
    <name type="scientific">Amycolatopsis arida</name>
    <dbReference type="NCBI Taxonomy" id="587909"/>
    <lineage>
        <taxon>Bacteria</taxon>
        <taxon>Bacillati</taxon>
        <taxon>Actinomycetota</taxon>
        <taxon>Actinomycetes</taxon>
        <taxon>Pseudonocardiales</taxon>
        <taxon>Pseudonocardiaceae</taxon>
        <taxon>Amycolatopsis</taxon>
    </lineage>
</organism>
<feature type="compositionally biased region" description="Basic and acidic residues" evidence="1">
    <location>
        <begin position="172"/>
        <end position="286"/>
    </location>
</feature>
<name>A0A1I5SJI8_9PSEU</name>
<evidence type="ECO:0000313" key="2">
    <source>
        <dbReference type="EMBL" id="SFP70667.1"/>
    </source>
</evidence>
<dbReference type="EMBL" id="FOWW01000003">
    <property type="protein sequence ID" value="SFP70667.1"/>
    <property type="molecule type" value="Genomic_DNA"/>
</dbReference>
<dbReference type="Proteomes" id="UP000198727">
    <property type="component" value="Unassembled WGS sequence"/>
</dbReference>
<dbReference type="OrthoDB" id="3541690at2"/>
<sequence length="343" mass="37775">MDFDSVVDELYAAARDEFTELRDERAKQARAAGDRQLATRIHGLRKPTTAAWLLNQLARARAGEVGRLGELGAALRRAHAELAGDELRALSRQRHELVRALTARVRQVGRERGVGVSDAVAQEVGETLDAALGDPEVAEELAAGRLSSAVRPGDVLSEQWLSSAGVAPPAGRGREKPARADRAKPTGEKAARPARDGRSAAMRVKAEERERGKAAKAGKAETERARAEAERSKTERSKAERSKAERERAERAAAERERRAEAARERAEAARRERAEAARRREEQAAARKRVREARAARGEAHRRLRDAERAEEQARKATALARAEFDRAEREVAEAERAAERV</sequence>
<dbReference type="STRING" id="587909.SAMN05421810_103153"/>
<proteinExistence type="predicted"/>
<evidence type="ECO:0000313" key="3">
    <source>
        <dbReference type="Proteomes" id="UP000198727"/>
    </source>
</evidence>
<accession>A0A1I5SJI8</accession>
<feature type="region of interest" description="Disordered" evidence="1">
    <location>
        <begin position="161"/>
        <end position="343"/>
    </location>
</feature>
<evidence type="ECO:0000256" key="1">
    <source>
        <dbReference type="SAM" id="MobiDB-lite"/>
    </source>
</evidence>
<dbReference type="RefSeq" id="WP_092529838.1">
    <property type="nucleotide sequence ID" value="NZ_FOWW01000003.1"/>
</dbReference>
<keyword evidence="3" id="KW-1185">Reference proteome</keyword>
<feature type="compositionally biased region" description="Basic and acidic residues" evidence="1">
    <location>
        <begin position="293"/>
        <end position="316"/>
    </location>
</feature>
<dbReference type="AlphaFoldDB" id="A0A1I5SJI8"/>
<reference evidence="3" key="1">
    <citation type="submission" date="2016-10" db="EMBL/GenBank/DDBJ databases">
        <authorList>
            <person name="Varghese N."/>
            <person name="Submissions S."/>
        </authorList>
    </citation>
    <scope>NUCLEOTIDE SEQUENCE [LARGE SCALE GENOMIC DNA]</scope>
    <source>
        <strain evidence="3">CGMCC 4.5579</strain>
    </source>
</reference>
<gene>
    <name evidence="2" type="ORF">SAMN05421810_103153</name>
</gene>